<gene>
    <name evidence="1" type="ORF">H8876_03695</name>
</gene>
<dbReference type="Proteomes" id="UP000644115">
    <property type="component" value="Unassembled WGS sequence"/>
</dbReference>
<dbReference type="AlphaFoldDB" id="A0A923NDF8"/>
<dbReference type="RefSeq" id="WP_249286575.1">
    <property type="nucleotide sequence ID" value="NZ_JACRWC010000050.1"/>
</dbReference>
<evidence type="ECO:0000313" key="1">
    <source>
        <dbReference type="EMBL" id="MBC5999101.1"/>
    </source>
</evidence>
<evidence type="ECO:0000313" key="2">
    <source>
        <dbReference type="Proteomes" id="UP000644115"/>
    </source>
</evidence>
<comment type="caution">
    <text evidence="1">The sequence shown here is derived from an EMBL/GenBank/DDBJ whole genome shotgun (WGS) entry which is preliminary data.</text>
</comment>
<sequence>MGIKDMTLSENIHTITAAIENKQENFDTENKMREDLLKKIRDLVQETPAEDGDEEAGVYVKIRNDIDDLVDTVGMNYYIRGIRMGAKLYTLLSGVKDTTEEM</sequence>
<proteinExistence type="predicted"/>
<dbReference type="EMBL" id="JACRWC010000050">
    <property type="protein sequence ID" value="MBC5999101.1"/>
    <property type="molecule type" value="Genomic_DNA"/>
</dbReference>
<name>A0A923NDF8_9FIRM</name>
<reference evidence="1" key="1">
    <citation type="submission" date="2020-08" db="EMBL/GenBank/DDBJ databases">
        <authorList>
            <person name="Liu C."/>
            <person name="Sun Q."/>
        </authorList>
    </citation>
    <scope>NUCLEOTIDE SEQUENCE</scope>
    <source>
        <strain evidence="1">BX16</strain>
    </source>
</reference>
<keyword evidence="2" id="KW-1185">Reference proteome</keyword>
<protein>
    <submittedName>
        <fullName evidence="1">Uncharacterized protein</fullName>
    </submittedName>
</protein>
<accession>A0A923NDF8</accession>
<organism evidence="1 2">
    <name type="scientific">Lentihominibacter faecis</name>
    <dbReference type="NCBI Taxonomy" id="2764712"/>
    <lineage>
        <taxon>Bacteria</taxon>
        <taxon>Bacillati</taxon>
        <taxon>Bacillota</taxon>
        <taxon>Clostridia</taxon>
        <taxon>Peptostreptococcales</taxon>
        <taxon>Anaerovoracaceae</taxon>
        <taxon>Lentihominibacter</taxon>
    </lineage>
</organism>